<name>A0AAE0WZL3_9PEZI</name>
<proteinExistence type="predicted"/>
<evidence type="ECO:0000313" key="2">
    <source>
        <dbReference type="EMBL" id="KAK3681463.1"/>
    </source>
</evidence>
<evidence type="ECO:0008006" key="4">
    <source>
        <dbReference type="Google" id="ProtNLM"/>
    </source>
</evidence>
<evidence type="ECO:0000313" key="3">
    <source>
        <dbReference type="Proteomes" id="UP001270362"/>
    </source>
</evidence>
<reference evidence="2" key="1">
    <citation type="journal article" date="2023" name="Mol. Phylogenet. Evol.">
        <title>Genome-scale phylogeny and comparative genomics of the fungal order Sordariales.</title>
        <authorList>
            <person name="Hensen N."/>
            <person name="Bonometti L."/>
            <person name="Westerberg I."/>
            <person name="Brannstrom I.O."/>
            <person name="Guillou S."/>
            <person name="Cros-Aarteil S."/>
            <person name="Calhoun S."/>
            <person name="Haridas S."/>
            <person name="Kuo A."/>
            <person name="Mondo S."/>
            <person name="Pangilinan J."/>
            <person name="Riley R."/>
            <person name="LaButti K."/>
            <person name="Andreopoulos B."/>
            <person name="Lipzen A."/>
            <person name="Chen C."/>
            <person name="Yan M."/>
            <person name="Daum C."/>
            <person name="Ng V."/>
            <person name="Clum A."/>
            <person name="Steindorff A."/>
            <person name="Ohm R.A."/>
            <person name="Martin F."/>
            <person name="Silar P."/>
            <person name="Natvig D.O."/>
            <person name="Lalanne C."/>
            <person name="Gautier V."/>
            <person name="Ament-Velasquez S.L."/>
            <person name="Kruys A."/>
            <person name="Hutchinson M.I."/>
            <person name="Powell A.J."/>
            <person name="Barry K."/>
            <person name="Miller A.N."/>
            <person name="Grigoriev I.V."/>
            <person name="Debuchy R."/>
            <person name="Gladieux P."/>
            <person name="Hiltunen Thoren M."/>
            <person name="Johannesson H."/>
        </authorList>
    </citation>
    <scope>NUCLEOTIDE SEQUENCE</scope>
    <source>
        <strain evidence="2">CBS 314.62</strain>
    </source>
</reference>
<feature type="signal peptide" evidence="1">
    <location>
        <begin position="1"/>
        <end position="25"/>
    </location>
</feature>
<feature type="chain" id="PRO_5041973597" description="Secreted protein" evidence="1">
    <location>
        <begin position="26"/>
        <end position="188"/>
    </location>
</feature>
<reference evidence="2" key="2">
    <citation type="submission" date="2023-06" db="EMBL/GenBank/DDBJ databases">
        <authorList>
            <consortium name="Lawrence Berkeley National Laboratory"/>
            <person name="Haridas S."/>
            <person name="Hensen N."/>
            <person name="Bonometti L."/>
            <person name="Westerberg I."/>
            <person name="Brannstrom I.O."/>
            <person name="Guillou S."/>
            <person name="Cros-Aarteil S."/>
            <person name="Calhoun S."/>
            <person name="Kuo A."/>
            <person name="Mondo S."/>
            <person name="Pangilinan J."/>
            <person name="Riley R."/>
            <person name="Labutti K."/>
            <person name="Andreopoulos B."/>
            <person name="Lipzen A."/>
            <person name="Chen C."/>
            <person name="Yanf M."/>
            <person name="Daum C."/>
            <person name="Ng V."/>
            <person name="Clum A."/>
            <person name="Steindorff A."/>
            <person name="Ohm R."/>
            <person name="Martin F."/>
            <person name="Silar P."/>
            <person name="Natvig D."/>
            <person name="Lalanne C."/>
            <person name="Gautier V."/>
            <person name="Ament-Velasquez S.L."/>
            <person name="Kruys A."/>
            <person name="Hutchinson M.I."/>
            <person name="Powell A.J."/>
            <person name="Barry K."/>
            <person name="Miller A.N."/>
            <person name="Grigoriev I.V."/>
            <person name="Debuchy R."/>
            <person name="Gladieux P."/>
            <person name="Thoren M.H."/>
            <person name="Johannesson H."/>
        </authorList>
    </citation>
    <scope>NUCLEOTIDE SEQUENCE</scope>
    <source>
        <strain evidence="2">CBS 314.62</strain>
    </source>
</reference>
<dbReference type="EMBL" id="JAULSO010000007">
    <property type="protein sequence ID" value="KAK3681463.1"/>
    <property type="molecule type" value="Genomic_DNA"/>
</dbReference>
<dbReference type="Proteomes" id="UP001270362">
    <property type="component" value="Unassembled WGS sequence"/>
</dbReference>
<protein>
    <recommendedName>
        <fullName evidence="4">Secreted protein</fullName>
    </recommendedName>
</protein>
<keyword evidence="1" id="KW-0732">Signal</keyword>
<evidence type="ECO:0000256" key="1">
    <source>
        <dbReference type="SAM" id="SignalP"/>
    </source>
</evidence>
<comment type="caution">
    <text evidence="2">The sequence shown here is derived from an EMBL/GenBank/DDBJ whole genome shotgun (WGS) entry which is preliminary data.</text>
</comment>
<sequence length="188" mass="21068">MPSIALLYALVALVRILPTSRSAAADELCWKVGCPTRREKGGVSVWRELPWNTPNLGNPGKLSRLSSNFGGIPSRREPDCLRSGCWGCQPSDGRKARLIHQQQPVPDNGTWIRYDMEQSDLASLPEPWSFIHESTRTRHQRRLACSHREGKGVGQVAVEKRRLVRVQPVTPGIAGADVYYRGQYPAWI</sequence>
<gene>
    <name evidence="2" type="ORF">B0T22DRAFT_308866</name>
</gene>
<dbReference type="AlphaFoldDB" id="A0AAE0WZL3"/>
<accession>A0AAE0WZL3</accession>
<organism evidence="2 3">
    <name type="scientific">Podospora appendiculata</name>
    <dbReference type="NCBI Taxonomy" id="314037"/>
    <lineage>
        <taxon>Eukaryota</taxon>
        <taxon>Fungi</taxon>
        <taxon>Dikarya</taxon>
        <taxon>Ascomycota</taxon>
        <taxon>Pezizomycotina</taxon>
        <taxon>Sordariomycetes</taxon>
        <taxon>Sordariomycetidae</taxon>
        <taxon>Sordariales</taxon>
        <taxon>Podosporaceae</taxon>
        <taxon>Podospora</taxon>
    </lineage>
</organism>
<keyword evidence="3" id="KW-1185">Reference proteome</keyword>